<dbReference type="SMART" id="SM00273">
    <property type="entry name" value="ENTH"/>
    <property type="match status" value="1"/>
</dbReference>
<dbReference type="PANTHER" id="PTHR10407">
    <property type="entry name" value="HUNTINGTIN INTERACTING PROTEIN 1"/>
    <property type="match status" value="1"/>
</dbReference>
<keyword evidence="5" id="KW-0175">Coiled coil</keyword>
<evidence type="ECO:0000259" key="7">
    <source>
        <dbReference type="PROSITE" id="PS50945"/>
    </source>
</evidence>
<protein>
    <submittedName>
        <fullName evidence="9">Huntingtin-interacting protein 1-related protein-like isoform X1</fullName>
    </submittedName>
</protein>
<dbReference type="GeneID" id="108565688"/>
<dbReference type="InterPro" id="IPR013809">
    <property type="entry name" value="ENTH"/>
</dbReference>
<feature type="domain" description="I/LWEQ" evidence="7">
    <location>
        <begin position="700"/>
        <end position="941"/>
    </location>
</feature>
<evidence type="ECO:0000256" key="5">
    <source>
        <dbReference type="SAM" id="Coils"/>
    </source>
</evidence>
<dbReference type="PROSITE" id="PS50945">
    <property type="entry name" value="I_LWEQ"/>
    <property type="match status" value="1"/>
</dbReference>
<evidence type="ECO:0000256" key="1">
    <source>
        <dbReference type="ARBA" id="ARBA00004496"/>
    </source>
</evidence>
<feature type="coiled-coil region" evidence="5">
    <location>
        <begin position="907"/>
        <end position="936"/>
    </location>
</feature>
<dbReference type="PROSITE" id="PS50942">
    <property type="entry name" value="ENTH"/>
    <property type="match status" value="1"/>
</dbReference>
<dbReference type="Proteomes" id="UP000695000">
    <property type="component" value="Unplaced"/>
</dbReference>
<dbReference type="InterPro" id="IPR011417">
    <property type="entry name" value="ANTH_dom"/>
</dbReference>
<dbReference type="PANTHER" id="PTHR10407:SF15">
    <property type="entry name" value="HUNTINGTIN INTERACTING PROTEIN 1"/>
    <property type="match status" value="1"/>
</dbReference>
<feature type="coiled-coil region" evidence="5">
    <location>
        <begin position="330"/>
        <end position="409"/>
    </location>
</feature>
<dbReference type="CDD" id="cd17006">
    <property type="entry name" value="ANTH_N_HIP1_like"/>
    <property type="match status" value="1"/>
</dbReference>
<evidence type="ECO:0000313" key="9">
    <source>
        <dbReference type="RefSeq" id="XP_017780757.1"/>
    </source>
</evidence>
<dbReference type="Gene3D" id="1.20.1410.10">
    <property type="entry name" value="I/LWEQ domain"/>
    <property type="match status" value="1"/>
</dbReference>
<evidence type="ECO:0000256" key="4">
    <source>
        <dbReference type="ARBA" id="ARBA00023203"/>
    </source>
</evidence>
<dbReference type="InterPro" id="IPR030224">
    <property type="entry name" value="Sla2_fam"/>
</dbReference>
<evidence type="ECO:0000313" key="8">
    <source>
        <dbReference type="Proteomes" id="UP000695000"/>
    </source>
</evidence>
<organism evidence="8 9">
    <name type="scientific">Nicrophorus vespilloides</name>
    <name type="common">Boreal carrion beetle</name>
    <dbReference type="NCBI Taxonomy" id="110193"/>
    <lineage>
        <taxon>Eukaryota</taxon>
        <taxon>Metazoa</taxon>
        <taxon>Ecdysozoa</taxon>
        <taxon>Arthropoda</taxon>
        <taxon>Hexapoda</taxon>
        <taxon>Insecta</taxon>
        <taxon>Pterygota</taxon>
        <taxon>Neoptera</taxon>
        <taxon>Endopterygota</taxon>
        <taxon>Coleoptera</taxon>
        <taxon>Polyphaga</taxon>
        <taxon>Staphyliniformia</taxon>
        <taxon>Silphidae</taxon>
        <taxon>Nicrophorinae</taxon>
        <taxon>Nicrophorus</taxon>
    </lineage>
</organism>
<accession>A0ABM1N1Q7</accession>
<comment type="subcellular location">
    <subcellularLocation>
        <location evidence="1">Cytoplasm</location>
    </subcellularLocation>
</comment>
<dbReference type="SUPFAM" id="SSF48464">
    <property type="entry name" value="ENTH/VHS domain"/>
    <property type="match status" value="1"/>
</dbReference>
<dbReference type="Pfam" id="PF01608">
    <property type="entry name" value="I_LWEQ"/>
    <property type="match status" value="1"/>
</dbReference>
<dbReference type="InterPro" id="IPR035964">
    <property type="entry name" value="I/LWEQ_dom_sf"/>
</dbReference>
<dbReference type="InterPro" id="IPR002558">
    <property type="entry name" value="ILWEQ_dom"/>
</dbReference>
<evidence type="ECO:0000256" key="3">
    <source>
        <dbReference type="ARBA" id="ARBA00022490"/>
    </source>
</evidence>
<dbReference type="RefSeq" id="XP_017780757.1">
    <property type="nucleotide sequence ID" value="XM_017925268.1"/>
</dbReference>
<dbReference type="InterPro" id="IPR008942">
    <property type="entry name" value="ENTH_VHS"/>
</dbReference>
<gene>
    <name evidence="9" type="primary">LOC108565688</name>
</gene>
<evidence type="ECO:0000259" key="6">
    <source>
        <dbReference type="PROSITE" id="PS50942"/>
    </source>
</evidence>
<comment type="similarity">
    <text evidence="2">Belongs to the SLA2 family.</text>
</comment>
<name>A0ABM1N1Q7_NICVS</name>
<dbReference type="SUPFAM" id="SSF109885">
    <property type="entry name" value="I/LWEQ domain"/>
    <property type="match status" value="1"/>
</dbReference>
<feature type="coiled-coil region" evidence="5">
    <location>
        <begin position="449"/>
        <end position="543"/>
    </location>
</feature>
<reference evidence="9" key="1">
    <citation type="submission" date="2025-08" db="UniProtKB">
        <authorList>
            <consortium name="RefSeq"/>
        </authorList>
    </citation>
    <scope>IDENTIFICATION</scope>
    <source>
        <tissue evidence="9">Whole Larva</tissue>
    </source>
</reference>
<dbReference type="Gene3D" id="1.25.40.90">
    <property type="match status" value="1"/>
</dbReference>
<sequence length="949" mass="107849">MASLSLPRVLQTRKTSLEIERENFEKSQNVALHKAINKEESPVKQKHVRSAIIGTFSQQGAQVFWSISVRLPCMDDMIVAWKFCYVLHKILREGHPLCLSHSQRHREYLDNIGKLWGHLEDGYGKLIKQYTHILMNKLDFHRKNPRFPGNLNVTTDDLTSICGNNPDICFQMSVEMFDYLDTILDLQKTIFLYKSSSMTMQGQCRLGPIIPCIQDASRIYDHNVKILFLLHSSVPYDVLSGHRDRFMKQFKQLKLFYQHTNMMHYFKNLITVPPLPDKPPNFQDNFNTYVTQEVYVPPEEEEPTTANLIDTADVPDTAPISYLPDNFDIIAERDNIIKNLQEDCERLRVEVNDLYRKGREDKNKMEDHITNLETKLAIKESELTHEKELNELNALSQAQDQEHKEKEERFKNYYMKLREEHISLLREKAKVDKSLKSAEEKMPELVSFNKTVETKLKEAEMKQNEALKELQSVKLEKSDELAGFHREIETLKMEKEAFKKNSSEVDVSLVETRKKLEETKMEKKELDEKINELMSSISKQSVEVIKMKSENDDKLKDFVEKSLDANVACLKCSIVESESPATSALSCTPEYLRASTVPCQEAIESLRGLSLDEPRYLLPAANKLACKFSIFILQGRATSNTSPDISFGEKLTDECKALGESVLNLLEGIKTRSLTDEGLQKSLDHLSSVASLAETMIERIHGNVSENLENMLECEITAMDKAIEEGAKKMQEMLSKSREADSGIKLQVNEKILDSCTMLMLAIRVLVQKSKLLQEEIVQQGKGTATAKEFYKRNHKWTDGFISAAKAIGVAATYLLSSADKVVRGEGKLEQLVVAAHQISASTAQLVVASRVKAHRNSENLKNLSDASKNVTSCTGAIVGTVKDCSELIDEPTELDLSNMTVLQATRSEMEAQVRVLALEKELEEERFKLSALRRHNYQRSGSDEGGSN</sequence>
<keyword evidence="3" id="KW-0963">Cytoplasm</keyword>
<dbReference type="Pfam" id="PF07651">
    <property type="entry name" value="ANTH"/>
    <property type="match status" value="1"/>
</dbReference>
<keyword evidence="8" id="KW-1185">Reference proteome</keyword>
<feature type="domain" description="ENTH" evidence="6">
    <location>
        <begin position="20"/>
        <end position="148"/>
    </location>
</feature>
<evidence type="ECO:0000256" key="2">
    <source>
        <dbReference type="ARBA" id="ARBA00010135"/>
    </source>
</evidence>
<proteinExistence type="inferred from homology"/>
<keyword evidence="4" id="KW-0009">Actin-binding</keyword>
<dbReference type="SMART" id="SM00307">
    <property type="entry name" value="ILWEQ"/>
    <property type="match status" value="1"/>
</dbReference>